<proteinExistence type="predicted"/>
<sequence>MRPNPVLRGSLVDEWGTRLQVKEAEKVVGALRRDQVSLRMKKNQGGFMEEVMLDMCLKACTKGGKPVGFPGRVGQLAEGSGGDPSLGHGVGVAMIAELGPDFAGSFLGSPDGGPSVGIARCELRRTGAKVPCVVPGHGLLCRLSWSISPLLSGFGIKPEKEPSVSSSPACGIPLSVSSASFKKAHLPCDGKALLWISLKTPDHSQSGSIPSEDVHIGVIYGVTKQEMTAVPYCWTVFNIGSDDQKEEKWFLLLGTSSRRVPEKTFLSISAMLSVVTERVKDQAV</sequence>
<dbReference type="Proteomes" id="UP001214576">
    <property type="component" value="Unassembled WGS sequence"/>
</dbReference>
<accession>A0AAD4UEP9</accession>
<gene>
    <name evidence="1" type="ORF">MG293_006826</name>
</gene>
<evidence type="ECO:0000313" key="2">
    <source>
        <dbReference type="Proteomes" id="UP001214576"/>
    </source>
</evidence>
<protein>
    <submittedName>
        <fullName evidence="1">Uncharacterized protein</fullName>
    </submittedName>
</protein>
<keyword evidence="2" id="KW-1185">Reference proteome</keyword>
<dbReference type="AlphaFoldDB" id="A0AAD4UEP9"/>
<comment type="caution">
    <text evidence="1">The sequence shown here is derived from an EMBL/GenBank/DDBJ whole genome shotgun (WGS) entry which is preliminary data.</text>
</comment>
<reference evidence="1" key="1">
    <citation type="submission" date="2022-03" db="EMBL/GenBank/DDBJ databases">
        <title>Genomic analyses of argali, domestic sheep and their hybrids provide insights into chromosomal evolution, heterosis and genetic basis of agronomic traits.</title>
        <authorList>
            <person name="Li M."/>
        </authorList>
    </citation>
    <scope>NUCLEOTIDE SEQUENCE</scope>
    <source>
        <strain evidence="1">CAU-MHL-2022a</strain>
        <tissue evidence="1">Skin</tissue>
    </source>
</reference>
<name>A0AAD4UEP9_OVIAM</name>
<dbReference type="EMBL" id="JAKZEL010000006">
    <property type="protein sequence ID" value="KAI4542700.1"/>
    <property type="molecule type" value="Genomic_DNA"/>
</dbReference>
<organism evidence="1 2">
    <name type="scientific">Ovis ammon polii</name>
    <dbReference type="NCBI Taxonomy" id="230172"/>
    <lineage>
        <taxon>Eukaryota</taxon>
        <taxon>Metazoa</taxon>
        <taxon>Chordata</taxon>
        <taxon>Craniata</taxon>
        <taxon>Vertebrata</taxon>
        <taxon>Euteleostomi</taxon>
        <taxon>Mammalia</taxon>
        <taxon>Eutheria</taxon>
        <taxon>Laurasiatheria</taxon>
        <taxon>Artiodactyla</taxon>
        <taxon>Ruminantia</taxon>
        <taxon>Pecora</taxon>
        <taxon>Bovidae</taxon>
        <taxon>Caprinae</taxon>
        <taxon>Ovis</taxon>
    </lineage>
</organism>
<evidence type="ECO:0000313" key="1">
    <source>
        <dbReference type="EMBL" id="KAI4542700.1"/>
    </source>
</evidence>